<dbReference type="Pfam" id="PF13538">
    <property type="entry name" value="UvrD_C_2"/>
    <property type="match status" value="1"/>
</dbReference>
<feature type="domain" description="RecBCD enzyme subunit RecD N-terminal" evidence="13">
    <location>
        <begin position="12"/>
        <end position="119"/>
    </location>
</feature>
<evidence type="ECO:0000256" key="1">
    <source>
        <dbReference type="ARBA" id="ARBA00022722"/>
    </source>
</evidence>
<evidence type="ECO:0000313" key="14">
    <source>
        <dbReference type="EMBL" id="MFC0323894.1"/>
    </source>
</evidence>
<organism evidence="14 15">
    <name type="scientific">Gallibacterium melopsittaci</name>
    <dbReference type="NCBI Taxonomy" id="516063"/>
    <lineage>
        <taxon>Bacteria</taxon>
        <taxon>Pseudomonadati</taxon>
        <taxon>Pseudomonadota</taxon>
        <taxon>Gammaproteobacteria</taxon>
        <taxon>Pasteurellales</taxon>
        <taxon>Pasteurellaceae</taxon>
        <taxon>Gallibacterium</taxon>
    </lineage>
</organism>
<dbReference type="InterPro" id="IPR006344">
    <property type="entry name" value="RecD"/>
</dbReference>
<comment type="miscellaneous">
    <text evidence="11">In the RecBCD complex, RecB has a slow 3'-5' helicase, an exonuclease activity and loads RecA onto ssDNA, RecD has a fast 5'-3' helicase activity, while RecC stimulates the ATPase and processivity of the RecB helicase and contributes to recognition of the Chi site.</text>
</comment>
<comment type="caution">
    <text evidence="14">The sequence shown here is derived from an EMBL/GenBank/DDBJ whole genome shotgun (WGS) entry which is preliminary data.</text>
</comment>
<dbReference type="Pfam" id="PF21185">
    <property type="entry name" value="RecD_N"/>
    <property type="match status" value="1"/>
</dbReference>
<evidence type="ECO:0000256" key="11">
    <source>
        <dbReference type="HAMAP-Rule" id="MF_01487"/>
    </source>
</evidence>
<dbReference type="SUPFAM" id="SSF52540">
    <property type="entry name" value="P-loop containing nucleoside triphosphate hydrolases"/>
    <property type="match status" value="2"/>
</dbReference>
<gene>
    <name evidence="11 14" type="primary">recD</name>
    <name evidence="14" type="ORF">ACFFHT_10085</name>
</gene>
<dbReference type="InterPro" id="IPR049550">
    <property type="entry name" value="RecD_N"/>
</dbReference>
<evidence type="ECO:0000313" key="15">
    <source>
        <dbReference type="Proteomes" id="UP001589769"/>
    </source>
</evidence>
<evidence type="ECO:0000256" key="6">
    <source>
        <dbReference type="ARBA" id="ARBA00022839"/>
    </source>
</evidence>
<evidence type="ECO:0000256" key="5">
    <source>
        <dbReference type="ARBA" id="ARBA00022806"/>
    </source>
</evidence>
<dbReference type="Proteomes" id="UP001589769">
    <property type="component" value="Unassembled WGS sequence"/>
</dbReference>
<evidence type="ECO:0000256" key="4">
    <source>
        <dbReference type="ARBA" id="ARBA00022801"/>
    </source>
</evidence>
<dbReference type="NCBIfam" id="TIGR01447">
    <property type="entry name" value="recD"/>
    <property type="match status" value="1"/>
</dbReference>
<keyword evidence="4 11" id="KW-0378">Hydrolase</keyword>
<dbReference type="InterPro" id="IPR027785">
    <property type="entry name" value="UvrD-like_helicase_C"/>
</dbReference>
<keyword evidence="7 11" id="KW-0067">ATP-binding</keyword>
<comment type="similarity">
    <text evidence="11">Belongs to the RecD family.</text>
</comment>
<comment type="catalytic activity">
    <reaction evidence="11">
        <text>ATP + H2O = ADP + phosphate + H(+)</text>
        <dbReference type="Rhea" id="RHEA:13065"/>
        <dbReference type="ChEBI" id="CHEBI:15377"/>
        <dbReference type="ChEBI" id="CHEBI:15378"/>
        <dbReference type="ChEBI" id="CHEBI:30616"/>
        <dbReference type="ChEBI" id="CHEBI:43474"/>
        <dbReference type="ChEBI" id="CHEBI:456216"/>
        <dbReference type="EC" id="5.6.2.3"/>
    </reaction>
</comment>
<evidence type="ECO:0000259" key="13">
    <source>
        <dbReference type="Pfam" id="PF21185"/>
    </source>
</evidence>
<keyword evidence="6 11" id="KW-0269">Exonuclease</keyword>
<protein>
    <recommendedName>
        <fullName evidence="11">RecBCD enzyme subunit RecD</fullName>
        <ecNumber evidence="11">5.6.2.3</ecNumber>
    </recommendedName>
    <alternativeName>
        <fullName evidence="11">DNA 5'-3' helicase subunit RecD</fullName>
    </alternativeName>
    <alternativeName>
        <fullName evidence="11">Exonuclease V subunit RecD</fullName>
        <shortName evidence="11">ExoV subunit RecD</shortName>
    </alternativeName>
    <alternativeName>
        <fullName evidence="11">Helicase/nuclease RecBCD subunit RecD</fullName>
    </alternativeName>
</protein>
<dbReference type="Gene3D" id="3.40.50.300">
    <property type="entry name" value="P-loop containing nucleotide triphosphate hydrolases"/>
    <property type="match status" value="3"/>
</dbReference>
<dbReference type="CDD" id="cd17933">
    <property type="entry name" value="DEXSc_RecD-like"/>
    <property type="match status" value="1"/>
</dbReference>
<evidence type="ECO:0000256" key="10">
    <source>
        <dbReference type="ARBA" id="ARBA00023235"/>
    </source>
</evidence>
<keyword evidence="15" id="KW-1185">Reference proteome</keyword>
<keyword evidence="3 11" id="KW-0227">DNA damage</keyword>
<evidence type="ECO:0000256" key="2">
    <source>
        <dbReference type="ARBA" id="ARBA00022741"/>
    </source>
</evidence>
<keyword evidence="8 11" id="KW-0238">DNA-binding</keyword>
<dbReference type="EC" id="5.6.2.3" evidence="11"/>
<comment type="function">
    <text evidence="11">A helicase/nuclease that prepares dsDNA breaks (DSB) for recombinational DNA repair. Binds to DSBs and unwinds DNA via a highly rapid and processive ATP-dependent bidirectional helicase activity. Unwinds dsDNA until it encounters a Chi (crossover hotspot instigator) sequence from the 3' direction. Cuts ssDNA a few nucleotides 3' to the Chi site. The properties and activities of the enzyme are changed at Chi. The Chi-altered holoenzyme produces a long 3'-ssDNA overhang and facilitates RecA-binding to the ssDNA for homologous DNA recombination and repair. Holoenzyme degrades any linearized DNA that is unable to undergo homologous recombination. In the holoenzyme this subunit has ssDNA-dependent ATPase and 5'-3' helicase activity. When added to pre-assembled RecBC greatly stimulates nuclease activity and augments holoenzyme processivity. Negatively regulates the RecA-loading ability of RecBCD.</text>
</comment>
<keyword evidence="10 11" id="KW-0413">Isomerase</keyword>
<keyword evidence="1 11" id="KW-0540">Nuclease</keyword>
<dbReference type="Gene3D" id="1.10.10.1020">
    <property type="entry name" value="RecBCD complex, subunit RecD, N-terminal domain"/>
    <property type="match status" value="1"/>
</dbReference>
<dbReference type="Pfam" id="PF13245">
    <property type="entry name" value="AAA_19"/>
    <property type="match status" value="1"/>
</dbReference>
<dbReference type="InterPro" id="IPR027417">
    <property type="entry name" value="P-loop_NTPase"/>
</dbReference>
<feature type="binding site" evidence="11">
    <location>
        <begin position="194"/>
        <end position="201"/>
    </location>
    <ligand>
        <name>ATP</name>
        <dbReference type="ChEBI" id="CHEBI:30616"/>
    </ligand>
</feature>
<feature type="domain" description="UvrD-like helicase C-terminal" evidence="12">
    <location>
        <begin position="562"/>
        <end position="606"/>
    </location>
</feature>
<dbReference type="PANTHER" id="PTHR43788:SF6">
    <property type="entry name" value="DNA HELICASE B"/>
    <property type="match status" value="1"/>
</dbReference>
<comment type="subunit">
    <text evidence="11">Heterotrimer of RecB, RecC and RecD. All subunits contribute to DNA-binding.</text>
</comment>
<dbReference type="PANTHER" id="PTHR43788">
    <property type="entry name" value="DNA2/NAM7 HELICASE FAMILY MEMBER"/>
    <property type="match status" value="1"/>
</dbReference>
<proteinExistence type="inferred from homology"/>
<evidence type="ECO:0000256" key="3">
    <source>
        <dbReference type="ARBA" id="ARBA00022763"/>
    </source>
</evidence>
<sequence>MLTILRQLCDATIIEQIDYYFAKLIYQQGTTLDPKVNNLATVLAALLSFYHQRGHSCLYLSEELIADPFELALLPEWEPLLYELRQALSVIPVSEWQKQLLLHPAFSSDKQQVTPIIFRELEQNTICYLHRIWQDEHYIAQRLAKSQTIAHTSQQLTYIGQILSTLFTSTAPQPDWQKIAVATAFSRTITFISGGPGTGKTTTVAKLLLGLQWLQQLQQQPPLSIRLAAPTGKAATRLTESLHQAVQQIQLPLDLTTELPQEAATISRLLGMRPNSQPTYHQQRPLNIDVLVVDEASMIDLTTMALLLRGVHPDTRLIFLGDKDQLTSVEAGSIMAELGQFLPLAYSQIQADYLQRVCGQHLAITAQQNFIRDSLCHLQYSYRFSVDKGIGQLANAVNQGEAEQSWQLFDNYDDIQALPLFKYQFGEKNNKIVQFATALYQEYFTFIHQQTCWHLPQIAQAFALFKRCRLLSALRSGPFGVEQLNQQIADKLRQQKQVTFRATHEWYLGKPVIVLQNDHNVRLFNGDIGLVLPDEQGNLKVWFETEQSFRDVLPSRVPSAEPAYVMTVHKSQGSEFNHAVLVLPQEYNALLTRELIYTAITRAKEYFTVFSDEAIWLNAVRSRTYRASGLAAQIKHYFYGEE</sequence>
<dbReference type="GO" id="GO:0008854">
    <property type="term" value="F:exodeoxyribonuclease V activity"/>
    <property type="evidence" value="ECO:0007669"/>
    <property type="project" value="UniProtKB-EC"/>
</dbReference>
<accession>A0ABV6HZ61</accession>
<keyword evidence="5 11" id="KW-0347">Helicase</keyword>
<evidence type="ECO:0000256" key="8">
    <source>
        <dbReference type="ARBA" id="ARBA00023125"/>
    </source>
</evidence>
<dbReference type="CDD" id="cd18809">
    <property type="entry name" value="SF1_C_RecD"/>
    <property type="match status" value="1"/>
</dbReference>
<dbReference type="HAMAP" id="MF_01487">
    <property type="entry name" value="RecD"/>
    <property type="match status" value="1"/>
</dbReference>
<reference evidence="14 15" key="1">
    <citation type="submission" date="2024-09" db="EMBL/GenBank/DDBJ databases">
        <authorList>
            <person name="Sun Q."/>
            <person name="Mori K."/>
        </authorList>
    </citation>
    <scope>NUCLEOTIDE SEQUENCE [LARGE SCALE GENOMIC DNA]</scope>
    <source>
        <strain evidence="14 15">CCM 7538</strain>
    </source>
</reference>
<keyword evidence="9 11" id="KW-0234">DNA repair</keyword>
<dbReference type="InterPro" id="IPR041851">
    <property type="entry name" value="RecD_N_sf"/>
</dbReference>
<evidence type="ECO:0000259" key="12">
    <source>
        <dbReference type="Pfam" id="PF13538"/>
    </source>
</evidence>
<evidence type="ECO:0000256" key="7">
    <source>
        <dbReference type="ARBA" id="ARBA00022840"/>
    </source>
</evidence>
<dbReference type="InterPro" id="IPR050534">
    <property type="entry name" value="Coronavir_polyprotein_1ab"/>
</dbReference>
<name>A0ABV6HZ61_9PAST</name>
<dbReference type="RefSeq" id="WP_382375860.1">
    <property type="nucleotide sequence ID" value="NZ_JBHLWA010000049.1"/>
</dbReference>
<dbReference type="EMBL" id="JBHLWA010000049">
    <property type="protein sequence ID" value="MFC0323894.1"/>
    <property type="molecule type" value="Genomic_DNA"/>
</dbReference>
<keyword evidence="2 11" id="KW-0547">Nucleotide-binding</keyword>
<evidence type="ECO:0000256" key="9">
    <source>
        <dbReference type="ARBA" id="ARBA00023204"/>
    </source>
</evidence>